<organism evidence="1 2">
    <name type="scientific">Nakamurella flava</name>
    <dbReference type="NCBI Taxonomy" id="2576308"/>
    <lineage>
        <taxon>Bacteria</taxon>
        <taxon>Bacillati</taxon>
        <taxon>Actinomycetota</taxon>
        <taxon>Actinomycetes</taxon>
        <taxon>Nakamurellales</taxon>
        <taxon>Nakamurellaceae</taxon>
        <taxon>Nakamurella</taxon>
    </lineage>
</organism>
<dbReference type="EMBL" id="SZZH01000001">
    <property type="protein sequence ID" value="TKV61506.1"/>
    <property type="molecule type" value="Genomic_DNA"/>
</dbReference>
<dbReference type="AlphaFoldDB" id="A0A4U6QN46"/>
<protein>
    <submittedName>
        <fullName evidence="1">Uncharacterized protein</fullName>
    </submittedName>
</protein>
<proteinExistence type="predicted"/>
<name>A0A4U6QN46_9ACTN</name>
<dbReference type="RefSeq" id="WP_137448811.1">
    <property type="nucleotide sequence ID" value="NZ_SZZH01000001.1"/>
</dbReference>
<accession>A0A4U6QN46</accession>
<reference evidence="1 2" key="1">
    <citation type="submission" date="2019-05" db="EMBL/GenBank/DDBJ databases">
        <title>Nakamurella sp. N5BH11, whole genome shotgun sequence.</title>
        <authorList>
            <person name="Tuo L."/>
        </authorList>
    </citation>
    <scope>NUCLEOTIDE SEQUENCE [LARGE SCALE GENOMIC DNA]</scope>
    <source>
        <strain evidence="1 2">N5BH11</strain>
    </source>
</reference>
<sequence length="191" mass="20876">MRWDRLFADLEARFDDLADEQAAAEQADRDRVATGAVTVVQRLGGALDRRMRVTVLGGREHEGLLRRVGRDFLLIEDDFGRDLLIALDAVTAVSGLTAGTAPQLPDRPTRLDLRRALRSVARDRAVVAVSTGQGQIDQDRPEIWGTVDRVGADFIEIAVHPVGEPRRAGLVRSVCLVPLRAIAVVRTLPTG</sequence>
<keyword evidence="2" id="KW-1185">Reference proteome</keyword>
<evidence type="ECO:0000313" key="1">
    <source>
        <dbReference type="EMBL" id="TKV61506.1"/>
    </source>
</evidence>
<dbReference type="Proteomes" id="UP000306985">
    <property type="component" value="Unassembled WGS sequence"/>
</dbReference>
<gene>
    <name evidence="1" type="ORF">FDO65_08025</name>
</gene>
<evidence type="ECO:0000313" key="2">
    <source>
        <dbReference type="Proteomes" id="UP000306985"/>
    </source>
</evidence>
<dbReference type="OrthoDB" id="3827359at2"/>
<comment type="caution">
    <text evidence="1">The sequence shown here is derived from an EMBL/GenBank/DDBJ whole genome shotgun (WGS) entry which is preliminary data.</text>
</comment>